<feature type="domain" description="UBA" evidence="2">
    <location>
        <begin position="83"/>
        <end position="129"/>
    </location>
</feature>
<sequence length="134" mass="15100">MIPPTQSETIRETSPTAAHTRRNSDDWTFLNRESPVRSEVARVMAMEIDESRGARPKSVYPELPKETLATPSAPPQSDSVFSDVERQRIQEAVERINSMGFNFDSVLLRELLRRENCDIASVLELILTNAAGKK</sequence>
<dbReference type="AlphaFoldDB" id="A0A1B6LNZ7"/>
<dbReference type="InterPro" id="IPR015940">
    <property type="entry name" value="UBA"/>
</dbReference>
<protein>
    <recommendedName>
        <fullName evidence="2">UBA domain-containing protein</fullName>
    </recommendedName>
</protein>
<gene>
    <name evidence="3" type="ORF">g.19228</name>
    <name evidence="4" type="ORF">g.19234</name>
</gene>
<dbReference type="InterPro" id="IPR009060">
    <property type="entry name" value="UBA-like_sf"/>
</dbReference>
<evidence type="ECO:0000256" key="1">
    <source>
        <dbReference type="SAM" id="MobiDB-lite"/>
    </source>
</evidence>
<dbReference type="EMBL" id="GEBQ01014554">
    <property type="protein sequence ID" value="JAT25423.1"/>
    <property type="molecule type" value="Transcribed_RNA"/>
</dbReference>
<evidence type="ECO:0000313" key="4">
    <source>
        <dbReference type="EMBL" id="JAT27595.1"/>
    </source>
</evidence>
<evidence type="ECO:0000259" key="2">
    <source>
        <dbReference type="PROSITE" id="PS50030"/>
    </source>
</evidence>
<evidence type="ECO:0000313" key="3">
    <source>
        <dbReference type="EMBL" id="JAT25423.1"/>
    </source>
</evidence>
<feature type="compositionally biased region" description="Polar residues" evidence="1">
    <location>
        <begin position="1"/>
        <end position="17"/>
    </location>
</feature>
<dbReference type="SUPFAM" id="SSF46934">
    <property type="entry name" value="UBA-like"/>
    <property type="match status" value="1"/>
</dbReference>
<dbReference type="EMBL" id="GEBQ01012382">
    <property type="protein sequence ID" value="JAT27595.1"/>
    <property type="molecule type" value="Transcribed_RNA"/>
</dbReference>
<reference evidence="3" key="1">
    <citation type="submission" date="2015-11" db="EMBL/GenBank/DDBJ databases">
        <title>De novo transcriptome assembly of four potential Pierce s Disease insect vectors from Arizona vineyards.</title>
        <authorList>
            <person name="Tassone E.E."/>
        </authorList>
    </citation>
    <scope>NUCLEOTIDE SEQUENCE</scope>
</reference>
<dbReference type="Gene3D" id="1.10.8.10">
    <property type="entry name" value="DNA helicase RuvA subunit, C-terminal domain"/>
    <property type="match status" value="1"/>
</dbReference>
<proteinExistence type="predicted"/>
<name>A0A1B6LNZ7_9HEMI</name>
<dbReference type="PROSITE" id="PS50030">
    <property type="entry name" value="UBA"/>
    <property type="match status" value="1"/>
</dbReference>
<feature type="region of interest" description="Disordered" evidence="1">
    <location>
        <begin position="49"/>
        <end position="81"/>
    </location>
</feature>
<accession>A0A1B6LNZ7</accession>
<organism evidence="3">
    <name type="scientific">Graphocephala atropunctata</name>
    <dbReference type="NCBI Taxonomy" id="36148"/>
    <lineage>
        <taxon>Eukaryota</taxon>
        <taxon>Metazoa</taxon>
        <taxon>Ecdysozoa</taxon>
        <taxon>Arthropoda</taxon>
        <taxon>Hexapoda</taxon>
        <taxon>Insecta</taxon>
        <taxon>Pterygota</taxon>
        <taxon>Neoptera</taxon>
        <taxon>Paraneoptera</taxon>
        <taxon>Hemiptera</taxon>
        <taxon>Auchenorrhyncha</taxon>
        <taxon>Membracoidea</taxon>
        <taxon>Cicadellidae</taxon>
        <taxon>Cicadellinae</taxon>
        <taxon>Cicadellini</taxon>
        <taxon>Graphocephala</taxon>
    </lineage>
</organism>
<feature type="region of interest" description="Disordered" evidence="1">
    <location>
        <begin position="1"/>
        <end position="30"/>
    </location>
</feature>